<dbReference type="CDD" id="cd00063">
    <property type="entry name" value="FN3"/>
    <property type="match status" value="9"/>
</dbReference>
<feature type="domain" description="Fibronectin type-III" evidence="9">
    <location>
        <begin position="1057"/>
        <end position="1154"/>
    </location>
</feature>
<feature type="compositionally biased region" description="Low complexity" evidence="7">
    <location>
        <begin position="1154"/>
        <end position="1172"/>
    </location>
</feature>
<feature type="domain" description="Fibronectin type-III" evidence="9">
    <location>
        <begin position="766"/>
        <end position="859"/>
    </location>
</feature>
<feature type="compositionally biased region" description="Pro residues" evidence="7">
    <location>
        <begin position="667"/>
        <end position="678"/>
    </location>
</feature>
<dbReference type="FunFam" id="2.60.40.10:FF:000180">
    <property type="entry name" value="Fibronectin type III domain containing 3A"/>
    <property type="match status" value="1"/>
</dbReference>
<dbReference type="PROSITE" id="PS50853">
    <property type="entry name" value="FN3"/>
    <property type="match status" value="9"/>
</dbReference>
<evidence type="ECO:0000256" key="7">
    <source>
        <dbReference type="SAM" id="MobiDB-lite"/>
    </source>
</evidence>
<dbReference type="SUPFAM" id="SSF49265">
    <property type="entry name" value="Fibronectin type III"/>
    <property type="match status" value="6"/>
</dbReference>
<dbReference type="Bgee" id="ENSOANG00000011910">
    <property type="expression patterns" value="Expressed in fibroblast and 7 other cell types or tissues"/>
</dbReference>
<comment type="subcellular location">
    <subcellularLocation>
        <location evidence="1">Membrane</location>
        <topology evidence="1">Single-pass membrane protein</topology>
    </subcellularLocation>
</comment>
<evidence type="ECO:0000256" key="1">
    <source>
        <dbReference type="ARBA" id="ARBA00004167"/>
    </source>
</evidence>
<feature type="compositionally biased region" description="Polar residues" evidence="7">
    <location>
        <begin position="655"/>
        <end position="665"/>
    </location>
</feature>
<feature type="compositionally biased region" description="Low complexity" evidence="7">
    <location>
        <begin position="143"/>
        <end position="154"/>
    </location>
</feature>
<feature type="domain" description="Fibronectin type-III" evidence="9">
    <location>
        <begin position="574"/>
        <end position="668"/>
    </location>
</feature>
<dbReference type="OrthoDB" id="443915at2759"/>
<dbReference type="GeneTree" id="ENSGT00940000163592"/>
<dbReference type="InParanoid" id="F6S2F1"/>
<dbReference type="PRINTS" id="PR00014">
    <property type="entry name" value="FNTYPEIII"/>
</dbReference>
<keyword evidence="5 8" id="KW-0472">Membrane</keyword>
<feature type="region of interest" description="Disordered" evidence="7">
    <location>
        <begin position="1151"/>
        <end position="1174"/>
    </location>
</feature>
<feature type="domain" description="Fibronectin type-III" evidence="9">
    <location>
        <begin position="277"/>
        <end position="378"/>
    </location>
</feature>
<feature type="transmembrane region" description="Helical" evidence="8">
    <location>
        <begin position="1182"/>
        <end position="1206"/>
    </location>
</feature>
<evidence type="ECO:0000256" key="5">
    <source>
        <dbReference type="ARBA" id="ARBA00023136"/>
    </source>
</evidence>
<accession>F6S2F1</accession>
<keyword evidence="11" id="KW-1185">Reference proteome</keyword>
<evidence type="ECO:0000259" key="9">
    <source>
        <dbReference type="PROSITE" id="PS50853"/>
    </source>
</evidence>
<dbReference type="AlphaFoldDB" id="F6S2F1"/>
<dbReference type="Proteomes" id="UP000002279">
    <property type="component" value="Chromosome 6"/>
</dbReference>
<feature type="domain" description="Fibronectin type-III" evidence="9">
    <location>
        <begin position="477"/>
        <end position="570"/>
    </location>
</feature>
<dbReference type="GeneID" id="100091680"/>
<feature type="region of interest" description="Disordered" evidence="7">
    <location>
        <begin position="655"/>
        <end position="680"/>
    </location>
</feature>
<proteinExistence type="inferred from homology"/>
<dbReference type="GO" id="GO:0016020">
    <property type="term" value="C:membrane"/>
    <property type="evidence" value="ECO:0007669"/>
    <property type="project" value="UniProtKB-SubCell"/>
</dbReference>
<dbReference type="PANTHER" id="PTHR13817">
    <property type="entry name" value="TITIN"/>
    <property type="match status" value="1"/>
</dbReference>
<dbReference type="Ensembl" id="ENSOANT00000018881.3">
    <property type="protein sequence ID" value="ENSOANP00000018878.3"/>
    <property type="gene ID" value="ENSOANG00000011910.3"/>
</dbReference>
<evidence type="ECO:0000256" key="4">
    <source>
        <dbReference type="ARBA" id="ARBA00022989"/>
    </source>
</evidence>
<feature type="domain" description="Fibronectin type-III" evidence="9">
    <location>
        <begin position="860"/>
        <end position="958"/>
    </location>
</feature>
<dbReference type="InterPro" id="IPR050964">
    <property type="entry name" value="Striated_Muscle_Regulatory"/>
</dbReference>
<feature type="compositionally biased region" description="Pro residues" evidence="7">
    <location>
        <begin position="106"/>
        <end position="119"/>
    </location>
</feature>
<feature type="region of interest" description="Disordered" evidence="7">
    <location>
        <begin position="555"/>
        <end position="583"/>
    </location>
</feature>
<sequence>MMADQPPPLEATPMLSEVPLLSAMVNGDSIQQVILVQVNPGETFTIRTEDGHIQCIQGPAHVPMMSPNGSMPPIFVPPGYVSQVVEENGVRKVVVLPHSADFHPSLHPPPPPPPPPPHVPHYMHPHPALLPHPPHPVYPPVPGAGELPPQFLHQHPPPPPPPPSHVYQEQESRGHGRTNFIQRDERTVKMQEHLKKRLKERQAGGPSGSQVNSPPSSPHKGPGPCAANAQNGCGKDPPTAGVPAKHKPAARTRGGPPAEVGVAEFDVDVQKSPDLLSISKPLVSSLRARSAVLSWVPTVRAPSGDGPAGRLPGALTFEVALSVSGKNGKFKSVYVGEEVTVTLPDLRPATDYHVRVSATCSSVKESASELVSFTTESCEPDPPAPPRLVSRTKNSLSLQWKTPNDNGSKVTNFLLEWDEGVPGTFKECYFGHLKQHKLSRLTPSTKYSFRLAAKNDFGQSGFGETALYYTAGSVPPPPAAPRVVRAGTTYLSLEWSRPGAVTADEALSYTLDVEEEGTGYGFQPRHNGEELSCTLKNLRRCTLYRLRVFAHNNEGKSGPSEVTECTTCPERPGPPARPTVRGKIHAHSVKVTWDPPRDDGGAEISKYVLEISESLTGSTWDTAYSGPCREHVCDRLRPGTWYRLRVSCVNVAGPSQVSDTSSVQTPAVPPGPCRPPGPAGRAKAREIGLLWAAPSEDGGSQVTEYVVDMAGGEQEERRQVYRGPEPDCTVSGLLPGRTYSFWLKAANVAGFGPFSGPEEIATAPGPPERCGVPLLACKAATCVLASWEVPACNGAEISDYKLEWGQTEGSMAVIYSGPCPSFEVKGLAPATTYLCRVQAANAAGAGSFGETGRVTTPASPPAAVTVLRVLEDGPAETPRPPPATTLALRWEEPSCHGEEITGYNIDYGERQAVAVTRGTSHVLDSLQPDTVYRIRVQAVNSLGPGPFGPTIRGKTRPLPPAPPPLECAAVGSQSLRLKWGDGPGRAPHPNPTQFTLQMEDRPGRFVTLHSGPCHTYKVQRLNEATAYRFKIQAYNGAGEGPFSDVYTFATARSPPSAPRAPRVRRLADGLCEVTWEPVAPMRGDPIVYLLQLVHGRGAEQVYKGPETSFRLCNFQPDPDHRVRVCAGRRYRDAAGPQELCGPYSPGAAFPCPKPAATGPEPEAAPGPGAGPARQTELSDEQFALILVVGFAAVAVLFAAVIQYFMIK</sequence>
<reference evidence="10" key="3">
    <citation type="submission" date="2025-09" db="UniProtKB">
        <authorList>
            <consortium name="Ensembl"/>
        </authorList>
    </citation>
    <scope>IDENTIFICATION</scope>
    <source>
        <strain evidence="10">Glennie</strain>
    </source>
</reference>
<protein>
    <recommendedName>
        <fullName evidence="9">Fibronectin type-III domain-containing protein</fullName>
    </recommendedName>
</protein>
<dbReference type="FunFam" id="2.60.40.10:FF:000373">
    <property type="entry name" value="fibronectin type-III domain-containing protein 3A isoform X1"/>
    <property type="match status" value="1"/>
</dbReference>
<keyword evidence="4 8" id="KW-1133">Transmembrane helix</keyword>
<comment type="similarity">
    <text evidence="6">Belongs to the FNDC3 family.</text>
</comment>
<evidence type="ECO:0000313" key="11">
    <source>
        <dbReference type="Proteomes" id="UP000002279"/>
    </source>
</evidence>
<dbReference type="HOGENOM" id="CLU_004152_0_0_1"/>
<dbReference type="FunFam" id="2.60.40.10:FF:001846">
    <property type="entry name" value="Uncharacterized protein, isoform E"/>
    <property type="match status" value="1"/>
</dbReference>
<name>F6S2F1_ORNAN</name>
<dbReference type="SMART" id="SM00060">
    <property type="entry name" value="FN3"/>
    <property type="match status" value="9"/>
</dbReference>
<evidence type="ECO:0000313" key="10">
    <source>
        <dbReference type="Ensembl" id="ENSOANP00000018878.3"/>
    </source>
</evidence>
<evidence type="ECO:0000256" key="8">
    <source>
        <dbReference type="SAM" id="Phobius"/>
    </source>
</evidence>
<feature type="compositionally biased region" description="Pro residues" evidence="7">
    <location>
        <begin position="155"/>
        <end position="164"/>
    </location>
</feature>
<dbReference type="PANTHER" id="PTHR13817:SF65">
    <property type="entry name" value="FIBRONECTIN TYPE III DOMAIN CONTAINING 3A-RELATED"/>
    <property type="match status" value="1"/>
</dbReference>
<evidence type="ECO:0000256" key="2">
    <source>
        <dbReference type="ARBA" id="ARBA00022692"/>
    </source>
</evidence>
<dbReference type="InterPro" id="IPR003961">
    <property type="entry name" value="FN3_dom"/>
</dbReference>
<feature type="domain" description="Fibronectin type-III" evidence="9">
    <location>
        <begin position="669"/>
        <end position="765"/>
    </location>
</feature>
<feature type="compositionally biased region" description="Pro residues" evidence="7">
    <location>
        <begin position="128"/>
        <end position="142"/>
    </location>
</feature>
<organism evidence="10 11">
    <name type="scientific">Ornithorhynchus anatinus</name>
    <name type="common">Duckbill platypus</name>
    <dbReference type="NCBI Taxonomy" id="9258"/>
    <lineage>
        <taxon>Eukaryota</taxon>
        <taxon>Metazoa</taxon>
        <taxon>Chordata</taxon>
        <taxon>Craniata</taxon>
        <taxon>Vertebrata</taxon>
        <taxon>Euteleostomi</taxon>
        <taxon>Mammalia</taxon>
        <taxon>Monotremata</taxon>
        <taxon>Ornithorhynchidae</taxon>
        <taxon>Ornithorhynchus</taxon>
    </lineage>
</organism>
<gene>
    <name evidence="10" type="primary">LOC100091680</name>
</gene>
<keyword evidence="2 8" id="KW-0812">Transmembrane</keyword>
<evidence type="ECO:0000256" key="6">
    <source>
        <dbReference type="ARBA" id="ARBA00038207"/>
    </source>
</evidence>
<feature type="region of interest" description="Disordered" evidence="7">
    <location>
        <begin position="104"/>
        <end position="258"/>
    </location>
</feature>
<keyword evidence="3" id="KW-0677">Repeat</keyword>
<dbReference type="KEGG" id="oaa:100091680"/>
<dbReference type="Pfam" id="PF00041">
    <property type="entry name" value="fn3"/>
    <property type="match status" value="7"/>
</dbReference>
<reference evidence="10 11" key="1">
    <citation type="journal article" date="2008" name="Nature">
        <title>Genome analysis of the platypus reveals unique signatures of evolution.</title>
        <authorList>
            <person name="Warren W.C."/>
            <person name="Hillier L.W."/>
            <person name="Marshall Graves J.A."/>
            <person name="Birney E."/>
            <person name="Ponting C.P."/>
            <person name="Grutzner F."/>
            <person name="Belov K."/>
            <person name="Miller W."/>
            <person name="Clarke L."/>
            <person name="Chinwalla A.T."/>
            <person name="Yang S.P."/>
            <person name="Heger A."/>
            <person name="Locke D.P."/>
            <person name="Miethke P."/>
            <person name="Waters P.D."/>
            <person name="Veyrunes F."/>
            <person name="Fulton L."/>
            <person name="Fulton B."/>
            <person name="Graves T."/>
            <person name="Wallis J."/>
            <person name="Puente X.S."/>
            <person name="Lopez-Otin C."/>
            <person name="Ordonez G.R."/>
            <person name="Eichler E.E."/>
            <person name="Chen L."/>
            <person name="Cheng Z."/>
            <person name="Deakin J.E."/>
            <person name="Alsop A."/>
            <person name="Thompson K."/>
            <person name="Kirby P."/>
            <person name="Papenfuss A.T."/>
            <person name="Wakefield M.J."/>
            <person name="Olender T."/>
            <person name="Lancet D."/>
            <person name="Huttley G.A."/>
            <person name="Smit A.F."/>
            <person name="Pask A."/>
            <person name="Temple-Smith P."/>
            <person name="Batzer M.A."/>
            <person name="Walker J.A."/>
            <person name="Konkel M.K."/>
            <person name="Harris R.S."/>
            <person name="Whittington C.M."/>
            <person name="Wong E.S."/>
            <person name="Gemmell N.J."/>
            <person name="Buschiazzo E."/>
            <person name="Vargas Jentzsch I.M."/>
            <person name="Merkel A."/>
            <person name="Schmitz J."/>
            <person name="Zemann A."/>
            <person name="Churakov G."/>
            <person name="Kriegs J.O."/>
            <person name="Brosius J."/>
            <person name="Murchison E.P."/>
            <person name="Sachidanandam R."/>
            <person name="Smith C."/>
            <person name="Hannon G.J."/>
            <person name="Tsend-Ayush E."/>
            <person name="McMillan D."/>
            <person name="Attenborough R."/>
            <person name="Rens W."/>
            <person name="Ferguson-Smith M."/>
            <person name="Lefevre C.M."/>
            <person name="Sharp J.A."/>
            <person name="Nicholas K.R."/>
            <person name="Ray D.A."/>
            <person name="Kube M."/>
            <person name="Reinhardt R."/>
            <person name="Pringle T.H."/>
            <person name="Taylor J."/>
            <person name="Jones R.C."/>
            <person name="Nixon B."/>
            <person name="Dacheux J.L."/>
            <person name="Niwa H."/>
            <person name="Sekita Y."/>
            <person name="Huang X."/>
            <person name="Stark A."/>
            <person name="Kheradpour P."/>
            <person name="Kellis M."/>
            <person name="Flicek P."/>
            <person name="Chen Y."/>
            <person name="Webber C."/>
            <person name="Hardison R."/>
            <person name="Nelson J."/>
            <person name="Hallsworth-Pepin K."/>
            <person name="Delehaunty K."/>
            <person name="Markovic C."/>
            <person name="Minx P."/>
            <person name="Feng Y."/>
            <person name="Kremitzki C."/>
            <person name="Mitreva M."/>
            <person name="Glasscock J."/>
            <person name="Wylie T."/>
            <person name="Wohldmann P."/>
            <person name="Thiru P."/>
            <person name="Nhan M.N."/>
            <person name="Pohl C.S."/>
            <person name="Smith S.M."/>
            <person name="Hou S."/>
            <person name="Nefedov M."/>
            <person name="de Jong P.J."/>
            <person name="Renfree M.B."/>
            <person name="Mardis E.R."/>
            <person name="Wilson R.K."/>
        </authorList>
    </citation>
    <scope>NUCLEOTIDE SEQUENCE [LARGE SCALE GENOMIC DNA]</scope>
    <source>
        <strain evidence="10 11">Glennie</strain>
    </source>
</reference>
<feature type="domain" description="Fibronectin type-III" evidence="9">
    <location>
        <begin position="961"/>
        <end position="1053"/>
    </location>
</feature>
<feature type="domain" description="Fibronectin type-III" evidence="9">
    <location>
        <begin position="382"/>
        <end position="473"/>
    </location>
</feature>
<dbReference type="InterPro" id="IPR013783">
    <property type="entry name" value="Ig-like_fold"/>
</dbReference>
<reference evidence="10" key="2">
    <citation type="submission" date="2025-08" db="UniProtKB">
        <authorList>
            <consortium name="Ensembl"/>
        </authorList>
    </citation>
    <scope>IDENTIFICATION</scope>
    <source>
        <strain evidence="10">Glennie</strain>
    </source>
</reference>
<dbReference type="InterPro" id="IPR036116">
    <property type="entry name" value="FN3_sf"/>
</dbReference>
<evidence type="ECO:0000256" key="3">
    <source>
        <dbReference type="ARBA" id="ARBA00022737"/>
    </source>
</evidence>
<dbReference type="Gene3D" id="2.60.40.10">
    <property type="entry name" value="Immunoglobulins"/>
    <property type="match status" value="9"/>
</dbReference>
<dbReference type="RefSeq" id="XP_028923415.1">
    <property type="nucleotide sequence ID" value="XM_029067582.2"/>
</dbReference>
<dbReference type="OMA" id="EWGQTEG"/>
<feature type="compositionally biased region" description="Basic and acidic residues" evidence="7">
    <location>
        <begin position="182"/>
        <end position="193"/>
    </location>
</feature>